<evidence type="ECO:0000313" key="1">
    <source>
        <dbReference type="EMBL" id="QOR69185.1"/>
    </source>
</evidence>
<proteinExistence type="predicted"/>
<accession>A0A7M1SNY7</accession>
<organism evidence="1 2">
    <name type="scientific">Ruania alkalisoli</name>
    <dbReference type="NCBI Taxonomy" id="2779775"/>
    <lineage>
        <taxon>Bacteria</taxon>
        <taxon>Bacillati</taxon>
        <taxon>Actinomycetota</taxon>
        <taxon>Actinomycetes</taxon>
        <taxon>Micrococcales</taxon>
        <taxon>Ruaniaceae</taxon>
        <taxon>Ruania</taxon>
    </lineage>
</organism>
<dbReference type="Proteomes" id="UP000593758">
    <property type="component" value="Chromosome"/>
</dbReference>
<name>A0A7M1SNY7_9MICO</name>
<protein>
    <submittedName>
        <fullName evidence="1">DUF3375 domain-containing protein</fullName>
    </submittedName>
</protein>
<dbReference type="InterPro" id="IPR021804">
    <property type="entry name" value="DUF3375"/>
</dbReference>
<dbReference type="RefSeq" id="WP_193495376.1">
    <property type="nucleotide sequence ID" value="NZ_CP063169.1"/>
</dbReference>
<gene>
    <name evidence="1" type="ORF">IM660_10645</name>
</gene>
<evidence type="ECO:0000313" key="2">
    <source>
        <dbReference type="Proteomes" id="UP000593758"/>
    </source>
</evidence>
<dbReference type="Pfam" id="PF11855">
    <property type="entry name" value="DUF3375"/>
    <property type="match status" value="1"/>
</dbReference>
<keyword evidence="2" id="KW-1185">Reference proteome</keyword>
<dbReference type="EMBL" id="CP063169">
    <property type="protein sequence ID" value="QOR69185.1"/>
    <property type="molecule type" value="Genomic_DNA"/>
</dbReference>
<reference evidence="1 2" key="1">
    <citation type="submission" date="2020-10" db="EMBL/GenBank/DDBJ databases">
        <title>Haloactinobacterium sp. RN3S43, a bacterium isolated from saline soil.</title>
        <authorList>
            <person name="Sun J.-Q."/>
        </authorList>
    </citation>
    <scope>NUCLEOTIDE SEQUENCE [LARGE SCALE GENOMIC DNA]</scope>
    <source>
        <strain evidence="1 2">RN3S43</strain>
    </source>
</reference>
<sequence>MSALASALAYQRLVSEHASLRLLRADHAAVAAALLAAHLGKPGARLAADDLYELIDADLEVLRDHFELPQTARAYCDAWRRDGFIVRRPSVGIRGETLELSSEGHVALRVFAQLDEPRSTVTQSRLLSLAQAVRQLAIDTDPEADRRLAALHAERDRIDEEIARIRTGDFEVLDNRSSLERVNEVLLQAQDLPADFAGVRSRFERLNHELRARILEVDDAQSSVLDDVFRGVDLIESSDEGQTFSAFSMLIRDPERSSALDSDLSAVLDRDFVRTLSPEARRTLRSLVHDLKHNSREVHAVLTEFARGLRRYVYSQEFQRDRALRDALQEALAAAVLASRQVRPTSAFGQDIELSSLRLSSVGEINVHDPTEYDTGTALGDAEAGTVDLIALAAIARESEIDFTELIDNVNLVVAQRSPVSVGEVLGLRPATQGLASIVGLLSLATTYGKVDPLHTEHLDWLGADGVAREADVAVHTFSGVIA</sequence>
<dbReference type="AlphaFoldDB" id="A0A7M1SNY7"/>
<dbReference type="KEGG" id="halt:IM660_10645"/>